<feature type="compositionally biased region" description="Low complexity" evidence="5">
    <location>
        <begin position="1633"/>
        <end position="1650"/>
    </location>
</feature>
<evidence type="ECO:0000313" key="8">
    <source>
        <dbReference type="EMBL" id="KAK3178139.1"/>
    </source>
</evidence>
<feature type="domain" description="Helicase C-terminal" evidence="7">
    <location>
        <begin position="1154"/>
        <end position="1327"/>
    </location>
</feature>
<dbReference type="GO" id="GO:0004386">
    <property type="term" value="F:helicase activity"/>
    <property type="evidence" value="ECO:0007669"/>
    <property type="project" value="UniProtKB-KW"/>
</dbReference>
<dbReference type="Pfam" id="PF00270">
    <property type="entry name" value="DEAD"/>
    <property type="match status" value="1"/>
</dbReference>
<organism evidence="8 9">
    <name type="scientific">Lepraria neglecta</name>
    <dbReference type="NCBI Taxonomy" id="209136"/>
    <lineage>
        <taxon>Eukaryota</taxon>
        <taxon>Fungi</taxon>
        <taxon>Dikarya</taxon>
        <taxon>Ascomycota</taxon>
        <taxon>Pezizomycotina</taxon>
        <taxon>Lecanoromycetes</taxon>
        <taxon>OSLEUM clade</taxon>
        <taxon>Lecanoromycetidae</taxon>
        <taxon>Lecanorales</taxon>
        <taxon>Lecanorineae</taxon>
        <taxon>Stereocaulaceae</taxon>
        <taxon>Lepraria</taxon>
    </lineage>
</organism>
<dbReference type="PANTHER" id="PTHR44533">
    <property type="entry name" value="DEAD/H RNA HELICASE, PUTATIVE-RELATED"/>
    <property type="match status" value="1"/>
</dbReference>
<evidence type="ECO:0000256" key="2">
    <source>
        <dbReference type="ARBA" id="ARBA00022801"/>
    </source>
</evidence>
<dbReference type="GO" id="GO:0016787">
    <property type="term" value="F:hydrolase activity"/>
    <property type="evidence" value="ECO:0007669"/>
    <property type="project" value="UniProtKB-KW"/>
</dbReference>
<dbReference type="Proteomes" id="UP001276659">
    <property type="component" value="Unassembled WGS sequence"/>
</dbReference>
<feature type="region of interest" description="Disordered" evidence="5">
    <location>
        <begin position="145"/>
        <end position="194"/>
    </location>
</feature>
<feature type="region of interest" description="Disordered" evidence="5">
    <location>
        <begin position="1619"/>
        <end position="1698"/>
    </location>
</feature>
<dbReference type="SMART" id="SM00490">
    <property type="entry name" value="HELICc"/>
    <property type="match status" value="1"/>
</dbReference>
<dbReference type="InterPro" id="IPR011545">
    <property type="entry name" value="DEAD/DEAH_box_helicase_dom"/>
</dbReference>
<feature type="domain" description="Helicase ATP-binding" evidence="6">
    <location>
        <begin position="712"/>
        <end position="882"/>
    </location>
</feature>
<dbReference type="PANTHER" id="PTHR44533:SF4">
    <property type="entry name" value="DEAD_H RNA HELICASE, PUTATIVE-RELATED"/>
    <property type="match status" value="1"/>
</dbReference>
<comment type="caution">
    <text evidence="8">The sequence shown here is derived from an EMBL/GenBank/DDBJ whole genome shotgun (WGS) entry which is preliminary data.</text>
</comment>
<feature type="compositionally biased region" description="Basic and acidic residues" evidence="5">
    <location>
        <begin position="484"/>
        <end position="498"/>
    </location>
</feature>
<sequence length="1729" mass="192403">MANLERSDTESKLQDWSIIRRHLKVNLAQSHPSIRIETFRSIQDESFRAYLTATGVYFIMCHDGASSGFPSRDKGPEEQSGMRDANVETQEASRKTGLRAMIYVLIRQGYNIALINGLEFIDTKVMTMVVEGSRVSKLQYQLNPDEIPSLTHSNDKSEMSSLERSLSALGLRPGPNSSDDASEDGDGRKAKSRHENIGLGKLECQCSSSQTESSSDLTERVDLTILVLGRMLKEKLVTESLATSFLIHTVLIGSTPLSERRLALASRHDNGKNPMDSFLVNFSNLSCILLSDKIWATTMEARNVICDISDLIDGRLFEAVSTNTKQYGFDLQQTSSFEKFARGLCAISGVHLSPPPSVSATDTSTQTMNGSSPWDLAILPFSNPVFDKHLASINIQTAPSKASGRQSGRIYREVTHWHNAKRRLDPKATLQTPATEKEKKRALRRNQFFMAEMQAYAASLTNAAGKALEPEIVTVSGGSFPESIKDSKAAKPAADKVQKTKATPNRKKAMLEDIAANKAIKDNQTDEKVFSAWRTVRKNLEAERSLQAKYLKIQTYLRDLPDAKRAVLQCEVELHLLCILVEMYSILRKESESRAAASLREEIFGIAALIWDTSRRLASMEGLTKTIAKNLDDIVKMLGLPDPGIPKVQSERKLAHDPALLLPLPRESSLAVHLGNKEFQLLHCGPYMDRNLDSAPDSRVPFHPDAWQRLVLDELDAKNSVFVVAPTSAGKTFISFYAMEKILRADDDSVLVYVAPTKALVNQIAAEIQARFRKTYKHAGKSVWAIHTRDYRINNPSGCQILVTVPHILQIMLLAPSNAKSWSPRVKYIIFDEIHSIGQAEDGVVWEQLLLLAPCPIIALSATVGNPEMFNSWLSSTQQSSGREVTMIKHQHRYSDLRKFLFNPPKKFAFLGLADRSSFATLGLDGLEGLAFVHPIASLVNKSRGMPDDLSLEARDCLSLYQTMKKHETAEFPVDPTLNPSNHDILPGVIRKAHIIKWEQSLKTLLKKWMANDHSPFDKVLEDLSHSMEVASSPDKQVSKGEISEVEDDNFVNVEPGNLYATTLPLLCKLHERNALPAIFFNYDRRQCEGIALNLLMQLEDAESQWKETSPAWKSKLKGFEEYKKNQAKAGVKKHVKVAAKKKGKEDDDDPGSKMDRMQDAASDEANPYANFDPEAPVDGFHFAAKQKAEASELSGYFYQMMRRGVSPWLTLALRRGIGVHHAGMNRKYRQVVEMLFRKGYLRVVIATGTLALGINMPCATVVFSGDSIFLTALNFRQAAGRAGRRGFDLLGNVVFQNISHGKICRLLSSRLPDLNGHFPVTTTLVLRLFSLLNESDDSPYAVRAINSLLSQPRLYLDGPAFKDQVLHHLRFSIEYLRRQDLLSVQGTPINLAGLTSHLYFTENSSFALNALIKGEYFHELCSEIDTKESHVLRTLMIVMAHLFGRRPCREADAEYVENIVKRSSSIVFLPPLPAEAVSILRKHNEDTLQVFTTYVRTFVDQHVKTDDNKLPLTGIKAGGADDSFTLPGSLSPAKVRSSFVALSGHGDTFESISDLCRTTRSGVFLEEAVIPHLDVYPDESKTPLNAYFSLVLATITASLANFLKLPESDLSLAEITGEGDEHENLEDEKFAADSTDTESTATSTATADTGRTSIMTGSSTASKAKTKKKAKDSWDDSEDDEEDEQGAANGAVEDDLSKEELERGFLNVYKAMKKLRFEFDTKFRKIFA</sequence>
<feature type="region of interest" description="Disordered" evidence="5">
    <location>
        <begin position="68"/>
        <end position="91"/>
    </location>
</feature>
<dbReference type="Pfam" id="PF00271">
    <property type="entry name" value="Helicase_C"/>
    <property type="match status" value="1"/>
</dbReference>
<dbReference type="SMART" id="SM00487">
    <property type="entry name" value="DEXDc"/>
    <property type="match status" value="1"/>
</dbReference>
<dbReference type="PROSITE" id="PS51194">
    <property type="entry name" value="HELICASE_CTER"/>
    <property type="match status" value="1"/>
</dbReference>
<dbReference type="InterPro" id="IPR027417">
    <property type="entry name" value="P-loop_NTPase"/>
</dbReference>
<evidence type="ECO:0000256" key="4">
    <source>
        <dbReference type="ARBA" id="ARBA00022840"/>
    </source>
</evidence>
<name>A0AAD9ZFE6_9LECA</name>
<dbReference type="Pfam" id="PF26076">
    <property type="entry name" value="WHD_DDX60"/>
    <property type="match status" value="1"/>
</dbReference>
<keyword evidence="2" id="KW-0378">Hydrolase</keyword>
<evidence type="ECO:0000259" key="7">
    <source>
        <dbReference type="PROSITE" id="PS51194"/>
    </source>
</evidence>
<protein>
    <recommendedName>
        <fullName evidence="10">P-loop containing nucleoside triphosphate hydrolase protein</fullName>
    </recommendedName>
</protein>
<keyword evidence="4" id="KW-0067">ATP-binding</keyword>
<dbReference type="GO" id="GO:0003676">
    <property type="term" value="F:nucleic acid binding"/>
    <property type="evidence" value="ECO:0007669"/>
    <property type="project" value="InterPro"/>
</dbReference>
<feature type="compositionally biased region" description="Basic and acidic residues" evidence="5">
    <location>
        <begin position="185"/>
        <end position="194"/>
    </location>
</feature>
<feature type="region of interest" description="Disordered" evidence="5">
    <location>
        <begin position="1137"/>
        <end position="1169"/>
    </location>
</feature>
<evidence type="ECO:0000259" key="6">
    <source>
        <dbReference type="PROSITE" id="PS51192"/>
    </source>
</evidence>
<feature type="compositionally biased region" description="Basic and acidic residues" evidence="5">
    <location>
        <begin position="71"/>
        <end position="81"/>
    </location>
</feature>
<dbReference type="InterPro" id="IPR052431">
    <property type="entry name" value="SKI2_subfamily_helicases"/>
</dbReference>
<dbReference type="GO" id="GO:0005737">
    <property type="term" value="C:cytoplasm"/>
    <property type="evidence" value="ECO:0007669"/>
    <property type="project" value="TreeGrafter"/>
</dbReference>
<dbReference type="InterPro" id="IPR001650">
    <property type="entry name" value="Helicase_C-like"/>
</dbReference>
<dbReference type="SUPFAM" id="SSF52540">
    <property type="entry name" value="P-loop containing nucleoside triphosphate hydrolases"/>
    <property type="match status" value="1"/>
</dbReference>
<evidence type="ECO:0008006" key="10">
    <source>
        <dbReference type="Google" id="ProtNLM"/>
    </source>
</evidence>
<dbReference type="FunFam" id="3.40.50.300:FF:001039">
    <property type="entry name" value="ATP-dependent RNA helicase DDX60"/>
    <property type="match status" value="1"/>
</dbReference>
<evidence type="ECO:0000256" key="1">
    <source>
        <dbReference type="ARBA" id="ARBA00022741"/>
    </source>
</evidence>
<dbReference type="CDD" id="cd18025">
    <property type="entry name" value="DEXHc_DDX60"/>
    <property type="match status" value="1"/>
</dbReference>
<feature type="region of interest" description="Disordered" evidence="5">
    <location>
        <begin position="484"/>
        <end position="506"/>
    </location>
</feature>
<evidence type="ECO:0000256" key="5">
    <source>
        <dbReference type="SAM" id="MobiDB-lite"/>
    </source>
</evidence>
<dbReference type="InterPro" id="IPR014001">
    <property type="entry name" value="Helicase_ATP-bd"/>
</dbReference>
<reference evidence="8" key="1">
    <citation type="submission" date="2022-11" db="EMBL/GenBank/DDBJ databases">
        <title>Chromosomal genome sequence assembly and mating type (MAT) locus characterization of the leprose asexual lichenized fungus Lepraria neglecta (Nyl.) Erichsen.</title>
        <authorList>
            <person name="Allen J.L."/>
            <person name="Pfeffer B."/>
        </authorList>
    </citation>
    <scope>NUCLEOTIDE SEQUENCE</scope>
    <source>
        <strain evidence="8">Allen 5258</strain>
    </source>
</reference>
<keyword evidence="1" id="KW-0547">Nucleotide-binding</keyword>
<gene>
    <name evidence="8" type="ORF">OEA41_000272</name>
</gene>
<dbReference type="GO" id="GO:0005524">
    <property type="term" value="F:ATP binding"/>
    <property type="evidence" value="ECO:0007669"/>
    <property type="project" value="UniProtKB-KW"/>
</dbReference>
<keyword evidence="9" id="KW-1185">Reference proteome</keyword>
<keyword evidence="3" id="KW-0347">Helicase</keyword>
<evidence type="ECO:0000256" key="3">
    <source>
        <dbReference type="ARBA" id="ARBA00022806"/>
    </source>
</evidence>
<dbReference type="Gene3D" id="3.40.50.300">
    <property type="entry name" value="P-loop containing nucleotide triphosphate hydrolases"/>
    <property type="match status" value="2"/>
</dbReference>
<dbReference type="InterPro" id="IPR059032">
    <property type="entry name" value="WHD_DDX60"/>
</dbReference>
<dbReference type="CDD" id="cd18795">
    <property type="entry name" value="SF2_C_Ski2"/>
    <property type="match status" value="1"/>
</dbReference>
<dbReference type="EMBL" id="JASNWA010000003">
    <property type="protein sequence ID" value="KAK3178139.1"/>
    <property type="molecule type" value="Genomic_DNA"/>
</dbReference>
<proteinExistence type="predicted"/>
<dbReference type="PROSITE" id="PS51192">
    <property type="entry name" value="HELICASE_ATP_BIND_1"/>
    <property type="match status" value="1"/>
</dbReference>
<feature type="compositionally biased region" description="Acidic residues" evidence="5">
    <location>
        <begin position="1676"/>
        <end position="1686"/>
    </location>
</feature>
<evidence type="ECO:0000313" key="9">
    <source>
        <dbReference type="Proteomes" id="UP001276659"/>
    </source>
</evidence>
<accession>A0AAD9ZFE6</accession>